<accession>A0A9D4KQ51</accession>
<evidence type="ECO:0000313" key="2">
    <source>
        <dbReference type="Proteomes" id="UP000828390"/>
    </source>
</evidence>
<name>A0A9D4KQ51_DREPO</name>
<dbReference type="AlphaFoldDB" id="A0A9D4KQ51"/>
<sequence>MRERENTMTTIRQCDDDSATIRWRQCDNMYQTQLYIHVYLAYTSTKAVPKETTHVYHAYTRTRVTLPIREPYLHQYQRKQYLHVYHADTSTKVEVITIVHYAGPNMVNNAPESIDCLVKPCHSTSCAVLLDSRSTHVLHLTSAAVLGGNPFLAFALLQGGGGREQGKGTRLRASVGLCDLLKYMR</sequence>
<reference evidence="1" key="2">
    <citation type="submission" date="2020-11" db="EMBL/GenBank/DDBJ databases">
        <authorList>
            <person name="McCartney M.A."/>
            <person name="Auch B."/>
            <person name="Kono T."/>
            <person name="Mallez S."/>
            <person name="Becker A."/>
            <person name="Gohl D.M."/>
            <person name="Silverstein K.A.T."/>
            <person name="Koren S."/>
            <person name="Bechman K.B."/>
            <person name="Herman A."/>
            <person name="Abrahante J.E."/>
            <person name="Garbe J."/>
        </authorList>
    </citation>
    <scope>NUCLEOTIDE SEQUENCE</scope>
    <source>
        <strain evidence="1">Duluth1</strain>
        <tissue evidence="1">Whole animal</tissue>
    </source>
</reference>
<keyword evidence="2" id="KW-1185">Reference proteome</keyword>
<reference evidence="1" key="1">
    <citation type="journal article" date="2019" name="bioRxiv">
        <title>The Genome of the Zebra Mussel, Dreissena polymorpha: A Resource for Invasive Species Research.</title>
        <authorList>
            <person name="McCartney M.A."/>
            <person name="Auch B."/>
            <person name="Kono T."/>
            <person name="Mallez S."/>
            <person name="Zhang Y."/>
            <person name="Obille A."/>
            <person name="Becker A."/>
            <person name="Abrahante J.E."/>
            <person name="Garbe J."/>
            <person name="Badalamenti J.P."/>
            <person name="Herman A."/>
            <person name="Mangelson H."/>
            <person name="Liachko I."/>
            <person name="Sullivan S."/>
            <person name="Sone E.D."/>
            <person name="Koren S."/>
            <person name="Silverstein K.A.T."/>
            <person name="Beckman K.B."/>
            <person name="Gohl D.M."/>
        </authorList>
    </citation>
    <scope>NUCLEOTIDE SEQUENCE</scope>
    <source>
        <strain evidence="1">Duluth1</strain>
        <tissue evidence="1">Whole animal</tissue>
    </source>
</reference>
<dbReference type="Proteomes" id="UP000828390">
    <property type="component" value="Unassembled WGS sequence"/>
</dbReference>
<comment type="caution">
    <text evidence="1">The sequence shown here is derived from an EMBL/GenBank/DDBJ whole genome shotgun (WGS) entry which is preliminary data.</text>
</comment>
<organism evidence="1 2">
    <name type="scientific">Dreissena polymorpha</name>
    <name type="common">Zebra mussel</name>
    <name type="synonym">Mytilus polymorpha</name>
    <dbReference type="NCBI Taxonomy" id="45954"/>
    <lineage>
        <taxon>Eukaryota</taxon>
        <taxon>Metazoa</taxon>
        <taxon>Spiralia</taxon>
        <taxon>Lophotrochozoa</taxon>
        <taxon>Mollusca</taxon>
        <taxon>Bivalvia</taxon>
        <taxon>Autobranchia</taxon>
        <taxon>Heteroconchia</taxon>
        <taxon>Euheterodonta</taxon>
        <taxon>Imparidentia</taxon>
        <taxon>Neoheterodontei</taxon>
        <taxon>Myida</taxon>
        <taxon>Dreissenoidea</taxon>
        <taxon>Dreissenidae</taxon>
        <taxon>Dreissena</taxon>
    </lineage>
</organism>
<evidence type="ECO:0000313" key="1">
    <source>
        <dbReference type="EMBL" id="KAH3843574.1"/>
    </source>
</evidence>
<proteinExistence type="predicted"/>
<protein>
    <submittedName>
        <fullName evidence="1">Uncharacterized protein</fullName>
    </submittedName>
</protein>
<dbReference type="EMBL" id="JAIWYP010000004">
    <property type="protein sequence ID" value="KAH3843574.1"/>
    <property type="molecule type" value="Genomic_DNA"/>
</dbReference>
<gene>
    <name evidence="1" type="ORF">DPMN_117095</name>
</gene>